<dbReference type="Pfam" id="PF11380">
    <property type="entry name" value="Stealth_CR2"/>
    <property type="match status" value="1"/>
</dbReference>
<evidence type="ECO:0000256" key="3">
    <source>
        <dbReference type="ARBA" id="ARBA00023169"/>
    </source>
</evidence>
<evidence type="ECO:0000256" key="1">
    <source>
        <dbReference type="ARBA" id="ARBA00007583"/>
    </source>
</evidence>
<keyword evidence="3" id="KW-0270">Exopolysaccharide synthesis</keyword>
<evidence type="ECO:0000259" key="4">
    <source>
        <dbReference type="Pfam" id="PF11380"/>
    </source>
</evidence>
<evidence type="ECO:0000256" key="2">
    <source>
        <dbReference type="ARBA" id="ARBA00022679"/>
    </source>
</evidence>
<organism evidence="6">
    <name type="scientific">uncultured Paludibacter sp</name>
    <dbReference type="NCBI Taxonomy" id="497635"/>
    <lineage>
        <taxon>Bacteria</taxon>
        <taxon>Pseudomonadati</taxon>
        <taxon>Bacteroidota</taxon>
        <taxon>Bacteroidia</taxon>
        <taxon>Bacteroidales</taxon>
        <taxon>Paludibacteraceae</taxon>
        <taxon>Paludibacter</taxon>
        <taxon>environmental samples</taxon>
    </lineage>
</organism>
<dbReference type="PANTHER" id="PTHR24045">
    <property type="match status" value="1"/>
</dbReference>
<dbReference type="GO" id="GO:0016772">
    <property type="term" value="F:transferase activity, transferring phosphorus-containing groups"/>
    <property type="evidence" value="ECO:0007669"/>
    <property type="project" value="InterPro"/>
</dbReference>
<feature type="domain" description="Stealth protein CR1 conserved region 1" evidence="5">
    <location>
        <begin position="6"/>
        <end position="30"/>
    </location>
</feature>
<protein>
    <submittedName>
        <fullName evidence="6">Uncharacterized protein</fullName>
    </submittedName>
</protein>
<dbReference type="Pfam" id="PF17101">
    <property type="entry name" value="Stealth_CR1"/>
    <property type="match status" value="1"/>
</dbReference>
<name>A0A653AJ85_9BACT</name>
<dbReference type="EMBL" id="UPXZ01000039">
    <property type="protein sequence ID" value="VBB48119.1"/>
    <property type="molecule type" value="Genomic_DNA"/>
</dbReference>
<feature type="domain" description="Stealth protein CR2 conserved region 2" evidence="4">
    <location>
        <begin position="44"/>
        <end position="156"/>
    </location>
</feature>
<dbReference type="PANTHER" id="PTHR24045:SF0">
    <property type="entry name" value="N-ACETYLGLUCOSAMINE-1-PHOSPHOTRANSFERASE SUBUNITS ALPHA_BETA"/>
    <property type="match status" value="1"/>
</dbReference>
<dbReference type="InterPro" id="IPR031358">
    <property type="entry name" value="Stealth_CR1"/>
</dbReference>
<dbReference type="AlphaFoldDB" id="A0A653AJ85"/>
<dbReference type="GO" id="GO:0000271">
    <property type="term" value="P:polysaccharide biosynthetic process"/>
    <property type="evidence" value="ECO:0007669"/>
    <property type="project" value="UniProtKB-KW"/>
</dbReference>
<gene>
    <name evidence="6" type="ORF">TRIP_D440137</name>
</gene>
<sequence length="337" mass="39742">MQTETPIDVVISWVDGKQPAHKRKIIPYLGHFLSIHEEINAPTRFNSEGEIFFCVASILKYAPFVRKIFIVTDDQNPNLTDFINQNFPENKIPIEIVDHTIIFSGYEDLLPTFNSLSIETCLYRIPDLSENFVYFNDDFFLMRPIQPSDWFKDNKAVAYGTWRNVFFDNLLRKFRLKKKGRKPFGFKDSMLNAAKALGIKSSYFSIRHTPLPLKRSIFEKYFFQHSGIFVMNISHKFRNKNQFNPQALFYLSAFKSGDCVQESKNKLLFIKPARKGKKYIDRKRRKFEKNEHILFGCIESADMTKKDVRNKLFDWLKSLLNIEIPKKTCKKSIERNR</sequence>
<proteinExistence type="inferred from homology"/>
<evidence type="ECO:0000313" key="6">
    <source>
        <dbReference type="EMBL" id="VBB48119.1"/>
    </source>
</evidence>
<comment type="similarity">
    <text evidence="1">Belongs to the stealth family.</text>
</comment>
<dbReference type="InterPro" id="IPR021520">
    <property type="entry name" value="Stealth_CR2"/>
</dbReference>
<accession>A0A653AJ85</accession>
<reference evidence="6" key="1">
    <citation type="submission" date="2018-07" db="EMBL/GenBank/DDBJ databases">
        <authorList>
            <consortium name="Genoscope - CEA"/>
            <person name="William W."/>
        </authorList>
    </citation>
    <scope>NUCLEOTIDE SEQUENCE</scope>
    <source>
        <strain evidence="6">IK1</strain>
    </source>
</reference>
<keyword evidence="2" id="KW-0808">Transferase</keyword>
<evidence type="ECO:0000259" key="5">
    <source>
        <dbReference type="Pfam" id="PF17101"/>
    </source>
</evidence>
<dbReference type="InterPro" id="IPR047141">
    <property type="entry name" value="Stealth"/>
</dbReference>